<dbReference type="EMBL" id="JBBPBN010000331">
    <property type="protein sequence ID" value="KAK8488984.1"/>
    <property type="molecule type" value="Genomic_DNA"/>
</dbReference>
<reference evidence="1 2" key="1">
    <citation type="journal article" date="2024" name="G3 (Bethesda)">
        <title>Genome assembly of Hibiscus sabdariffa L. provides insights into metabolisms of medicinal natural products.</title>
        <authorList>
            <person name="Kim T."/>
        </authorList>
    </citation>
    <scope>NUCLEOTIDE SEQUENCE [LARGE SCALE GENOMIC DNA]</scope>
    <source>
        <strain evidence="1">TK-2024</strain>
        <tissue evidence="1">Old leaves</tissue>
    </source>
</reference>
<gene>
    <name evidence="1" type="ORF">V6N11_069322</name>
</gene>
<dbReference type="Proteomes" id="UP001396334">
    <property type="component" value="Unassembled WGS sequence"/>
</dbReference>
<name>A0ABR2A836_9ROSI</name>
<proteinExistence type="predicted"/>
<organism evidence="1 2">
    <name type="scientific">Hibiscus sabdariffa</name>
    <name type="common">roselle</name>
    <dbReference type="NCBI Taxonomy" id="183260"/>
    <lineage>
        <taxon>Eukaryota</taxon>
        <taxon>Viridiplantae</taxon>
        <taxon>Streptophyta</taxon>
        <taxon>Embryophyta</taxon>
        <taxon>Tracheophyta</taxon>
        <taxon>Spermatophyta</taxon>
        <taxon>Magnoliopsida</taxon>
        <taxon>eudicotyledons</taxon>
        <taxon>Gunneridae</taxon>
        <taxon>Pentapetalae</taxon>
        <taxon>rosids</taxon>
        <taxon>malvids</taxon>
        <taxon>Malvales</taxon>
        <taxon>Malvaceae</taxon>
        <taxon>Malvoideae</taxon>
        <taxon>Hibiscus</taxon>
    </lineage>
</organism>
<evidence type="ECO:0000313" key="1">
    <source>
        <dbReference type="EMBL" id="KAK8488984.1"/>
    </source>
</evidence>
<keyword evidence="2" id="KW-1185">Reference proteome</keyword>
<sequence length="88" mass="9017">MEHANQGLQPSAGGVLGRPPDNTCAGLGKPCLEGQVSDLPSSGDVGMVGDPMEETTLIDTVVENSDLVSTSTIPYVVPSTTTIPKTSF</sequence>
<comment type="caution">
    <text evidence="1">The sequence shown here is derived from an EMBL/GenBank/DDBJ whole genome shotgun (WGS) entry which is preliminary data.</text>
</comment>
<protein>
    <submittedName>
        <fullName evidence="1">Uncharacterized protein</fullName>
    </submittedName>
</protein>
<evidence type="ECO:0000313" key="2">
    <source>
        <dbReference type="Proteomes" id="UP001396334"/>
    </source>
</evidence>
<accession>A0ABR2A836</accession>